<accession>A0A0P6ILJ4</accession>
<dbReference type="EMBL" id="GDIQ01003712">
    <property type="protein sequence ID" value="JAN91025.1"/>
    <property type="molecule type" value="Transcribed_RNA"/>
</dbReference>
<dbReference type="AlphaFoldDB" id="A0A0P6ILJ4"/>
<dbReference type="EMBL" id="GDIQ01004163">
    <property type="protein sequence ID" value="JAN90574.1"/>
    <property type="molecule type" value="Transcribed_RNA"/>
</dbReference>
<protein>
    <submittedName>
        <fullName evidence="1">Uncharacterized protein</fullName>
    </submittedName>
</protein>
<reference evidence="1" key="1">
    <citation type="submission" date="2015-10" db="EMBL/GenBank/DDBJ databases">
        <title>EvidentialGene: Evidence-directed Construction of Complete mRNA Transcriptomes without Genomes.</title>
        <authorList>
            <person name="Gilbert D.G."/>
        </authorList>
    </citation>
    <scope>NUCLEOTIDE SEQUENCE</scope>
</reference>
<proteinExistence type="predicted"/>
<name>A0A0P6ILJ4_9CRUS</name>
<evidence type="ECO:0000313" key="1">
    <source>
        <dbReference type="EMBL" id="JAN91025.1"/>
    </source>
</evidence>
<organism evidence="1">
    <name type="scientific">Daphnia magna</name>
    <dbReference type="NCBI Taxonomy" id="35525"/>
    <lineage>
        <taxon>Eukaryota</taxon>
        <taxon>Metazoa</taxon>
        <taxon>Ecdysozoa</taxon>
        <taxon>Arthropoda</taxon>
        <taxon>Crustacea</taxon>
        <taxon>Branchiopoda</taxon>
        <taxon>Diplostraca</taxon>
        <taxon>Cladocera</taxon>
        <taxon>Anomopoda</taxon>
        <taxon>Daphniidae</taxon>
        <taxon>Daphnia</taxon>
    </lineage>
</organism>
<sequence length="97" mass="11426">MDADFGETQVLIRLMVDYAYMAAKEHALLNRIEIATSEQEQRRKKSVFFWKNCPVEESYFHITVGRCLREDKILTFLQIKVHIWAPFFSVAPFPLDS</sequence>